<evidence type="ECO:0000313" key="1">
    <source>
        <dbReference type="EMBL" id="DAD65438.1"/>
    </source>
</evidence>
<proteinExistence type="predicted"/>
<accession>A0A8S5L6N7</accession>
<protein>
    <submittedName>
        <fullName evidence="1">Uncharacterized protein</fullName>
    </submittedName>
</protein>
<sequence>MSSILLPLVQDESTISTPLLGHAYVYVNKENKVCIKSDTGVTQVLDFSAVGIVDHISVPLNSTTVRTPIKSGSTVLVTELPVFQDIQSLVELPITFRVVDSSSGEYFDTTFYGNGRQVGNKNISSSRIATKPLGYNTLPVTAVNQESVNLAIDDKLTELARKVGSASSPTSLSLTFDPATTTINLVGSDSEVISSISLLPLLSKIDIRYDKTTKSLQIYDKKGNKLDEDIPLTDIVSGVVTGANWDRGSKGNLVFVSSSGESLFSVSHSVENIEGLGEKFSEITSEVDGVKSNVSALSSTLMELKNNVQGLSGSVGGLRGLQLSFNPATKNLELKDSSSSLITSVSIQSLDDEGTDLRYNSETKEIELYNGQGIKLDSISVSDFVSGMATEIEVNGTRINLKDSSGTTISSATIKVENVEGLETKLNTKLGAPEIPAGSVPKWTGSVFESSSITDTDTGISLTGGIKLASTPAYDTNDSFSGIYKRENELVYKKNPHLSYSLTGLGYNRRIDLIKNGYSFDIREEDQKVKNFDLILDIFTPTTFGHSLKHMIRESSDISPIKGLYPHMLGEGALFKFKSKVKETDKHFGTYGMFLGSDGRIHTRSQSTRTYSAETLPTVATQNGDTYDNWNTVLMYDPDLGVYVGDNIITSDVALPPHLALHYKNDVQKGVILSPKMSQTMLSELSTKINGDTRLNGMVVYNKDAQIYLQYKNGNWVPLGSDNNIYSVDGTVSSDRVVSMNGSLEFKTNGNKFKISGLKQVTSGDDLTKFSTVVRQDPETKELATGSAVEITLTHPDTIHVETGIQNVNINVTNSVVTTTVPVHPAEYKQYKKIMKKYLTYNFTQIENFTYTPINPTYTENLIFETVDHALYGKTAIINEKITPTKPQVMSTAGNIISMLQIGGEYQVQDGMLFKFTIHNFNNRYHFDDFVVENEIGDRTTLFTLGSNNQYVANYITPSGIFNNRFDASPEVQIIMYYYNKKFFITCVYGGGISHKHWVQPVENLTTKFKLKFIIKTYDHSSYLSVIGISGRYTVIPQSDLTIIDSNIDYTERLHDLDDKTRLTQMTKTDFDIIKEYPSAPNQITLTPSGVSLVPNLNPSGVPVQSLFETLKSKIELPGDKDWVLSYTLNTILINGIPFWRMGLGTGNAPTLGVLQSFTSSTGFFYLNGTQFAYNVVNSTVNVTYKKVANLLLVTFTTPNATIGNTKEYLIPDHLLTAENKFKFIFNTETKLPQFNLTYPEYFIKP</sequence>
<name>A0A8S5L6N7_9CAUD</name>
<organism evidence="1">
    <name type="scientific">Myoviridae sp. ctA4D8</name>
    <dbReference type="NCBI Taxonomy" id="2823535"/>
    <lineage>
        <taxon>Viruses</taxon>
        <taxon>Duplodnaviria</taxon>
        <taxon>Heunggongvirae</taxon>
        <taxon>Uroviricota</taxon>
        <taxon>Caudoviricetes</taxon>
    </lineage>
</organism>
<reference evidence="1" key="1">
    <citation type="journal article" date="2021" name="Proc. Natl. Acad. Sci. U.S.A.">
        <title>A Catalog of Tens of Thousands of Viruses from Human Metagenomes Reveals Hidden Associations with Chronic Diseases.</title>
        <authorList>
            <person name="Tisza M.J."/>
            <person name="Buck C.B."/>
        </authorList>
    </citation>
    <scope>NUCLEOTIDE SEQUENCE</scope>
    <source>
        <strain evidence="1">CtA4D8</strain>
    </source>
</reference>
<dbReference type="EMBL" id="BK014643">
    <property type="protein sequence ID" value="DAD65438.1"/>
    <property type="molecule type" value="Genomic_DNA"/>
</dbReference>